<sequence length="539" mass="60352">TRDGYPTHPDGIISNLPGTISPVEFRLVYFQIPTEQNQTELHIVWRMEVEVLDNWYEAYVSASDPTSTFSVVDWVSNSHIPHGRARFEPREVELTNGNVSPPPQPGSYKVWKWGINDPQSGKRSIEKARHDKIASPLGWHTISRANNPTYLNFTSTWGNNVFAQENWEGRKDWIHRYRPDAGPSRNFVYEYCHESGRGNIPDCSPRDYVDLSVTQLFYTVNMVHDLYYRYGFDEVSGNFQQDNYGRGGRDNDAVIAYAQGGGESNNARFRSPPDGKNGRCHMNLWDFVSPDRDGNLDASILIHELTHVLSTRLTGGPANSGCLGFDESGGLGEGWGDFLAITIRSTQGDGDGDGDYAIGDWAYNDINGLRHYLYSTNPTVNPQTYATMNQPRYWGEHAIGEIWAEALWIVLRGLIQKHSFSSTFFPPQPLEDGSIPVGAFYRSQAVGKPLVPRHGNTLMFQLVILAMKLQPCRPSFFDARNAIIEADRMLTGGENFCELWMGFSLSGLGIDASLRDADPWGGSHRTGGLKVPVECQLVA</sequence>
<dbReference type="PANTHER" id="PTHR33478:SF1">
    <property type="entry name" value="EXTRACELLULAR METALLOPROTEINASE MEP"/>
    <property type="match status" value="1"/>
</dbReference>
<keyword evidence="7 11" id="KW-0862">Zinc</keyword>
<name>A0A8H3DAI0_9AGAM</name>
<protein>
    <recommendedName>
        <fullName evidence="12">Extracellular metalloproteinase</fullName>
        <ecNumber evidence="12">3.4.24.-</ecNumber>
    </recommendedName>
    <alternativeName>
        <fullName evidence="12">Fungalysin</fullName>
    </alternativeName>
</protein>
<dbReference type="Gene3D" id="1.10.390.10">
    <property type="entry name" value="Neutral Protease Domain 2"/>
    <property type="match status" value="1"/>
</dbReference>
<evidence type="ECO:0000256" key="2">
    <source>
        <dbReference type="ARBA" id="ARBA00006006"/>
    </source>
</evidence>
<keyword evidence="9 12" id="KW-0865">Zymogen</keyword>
<dbReference type="GO" id="GO:0005615">
    <property type="term" value="C:extracellular space"/>
    <property type="evidence" value="ECO:0007669"/>
    <property type="project" value="InterPro"/>
</dbReference>
<feature type="binding site" evidence="11">
    <location>
        <position position="333"/>
    </location>
    <ligand>
        <name>Zn(2+)</name>
        <dbReference type="ChEBI" id="CHEBI:29105"/>
        <note>catalytic</note>
    </ligand>
</feature>
<dbReference type="PANTHER" id="PTHR33478">
    <property type="entry name" value="EXTRACELLULAR METALLOPROTEINASE MEP"/>
    <property type="match status" value="1"/>
</dbReference>
<comment type="cofactor">
    <cofactor evidence="11">
        <name>Zn(2+)</name>
        <dbReference type="ChEBI" id="CHEBI:29105"/>
    </cofactor>
    <text evidence="11">Binds 1 zinc ion per subunit.</text>
</comment>
<evidence type="ECO:0000256" key="9">
    <source>
        <dbReference type="ARBA" id="ARBA00023145"/>
    </source>
</evidence>
<dbReference type="InterPro" id="IPR050371">
    <property type="entry name" value="Fungal_virulence_M36"/>
</dbReference>
<feature type="binding site" evidence="11">
    <location>
        <position position="303"/>
    </location>
    <ligand>
        <name>Zn(2+)</name>
        <dbReference type="ChEBI" id="CHEBI:29105"/>
        <note>catalytic</note>
    </ligand>
</feature>
<dbReference type="CDD" id="cd09596">
    <property type="entry name" value="M36"/>
    <property type="match status" value="1"/>
</dbReference>
<evidence type="ECO:0000256" key="7">
    <source>
        <dbReference type="ARBA" id="ARBA00022833"/>
    </source>
</evidence>
<evidence type="ECO:0000256" key="4">
    <source>
        <dbReference type="ARBA" id="ARBA00022670"/>
    </source>
</evidence>
<keyword evidence="4 12" id="KW-0645">Protease</keyword>
<reference evidence="13" key="1">
    <citation type="submission" date="2021-01" db="EMBL/GenBank/DDBJ databases">
        <authorList>
            <person name="Kaushik A."/>
        </authorList>
    </citation>
    <scope>NUCLEOTIDE SEQUENCE</scope>
    <source>
        <strain evidence="13">Type strain: AG8-Rh-89/</strain>
    </source>
</reference>
<dbReference type="InterPro" id="IPR027268">
    <property type="entry name" value="Peptidase_M4/M1_CTD_sf"/>
</dbReference>
<comment type="similarity">
    <text evidence="2 12">Belongs to the peptidase M36 family.</text>
</comment>
<dbReference type="InterPro" id="IPR001842">
    <property type="entry name" value="Peptidase_M36"/>
</dbReference>
<keyword evidence="6 12" id="KW-0378">Hydrolase</keyword>
<dbReference type="EC" id="3.4.24.-" evidence="12"/>
<comment type="caution">
    <text evidence="13">The sequence shown here is derived from an EMBL/GenBank/DDBJ whole genome shotgun (WGS) entry which is preliminary data.</text>
</comment>
<dbReference type="SUPFAM" id="SSF55486">
    <property type="entry name" value="Metalloproteases ('zincins'), catalytic domain"/>
    <property type="match status" value="1"/>
</dbReference>
<dbReference type="Gene3D" id="3.10.170.10">
    <property type="match status" value="1"/>
</dbReference>
<evidence type="ECO:0000256" key="5">
    <source>
        <dbReference type="ARBA" id="ARBA00022723"/>
    </source>
</evidence>
<feature type="non-terminal residue" evidence="13">
    <location>
        <position position="1"/>
    </location>
</feature>
<comment type="subcellular location">
    <subcellularLocation>
        <location evidence="1 12">Secreted</location>
    </subcellularLocation>
</comment>
<evidence type="ECO:0000256" key="10">
    <source>
        <dbReference type="PIRSR" id="PIRSR601842-1"/>
    </source>
</evidence>
<keyword evidence="3 12" id="KW-0964">Secreted</keyword>
<evidence type="ECO:0000313" key="14">
    <source>
        <dbReference type="Proteomes" id="UP000663850"/>
    </source>
</evidence>
<evidence type="ECO:0000256" key="8">
    <source>
        <dbReference type="ARBA" id="ARBA00023049"/>
    </source>
</evidence>
<dbReference type="GO" id="GO:0004222">
    <property type="term" value="F:metalloendopeptidase activity"/>
    <property type="evidence" value="ECO:0007669"/>
    <property type="project" value="InterPro"/>
</dbReference>
<evidence type="ECO:0000256" key="3">
    <source>
        <dbReference type="ARBA" id="ARBA00022525"/>
    </source>
</evidence>
<evidence type="ECO:0000256" key="12">
    <source>
        <dbReference type="RuleBase" id="RU364017"/>
    </source>
</evidence>
<proteinExistence type="inferred from homology"/>
<dbReference type="Proteomes" id="UP000663850">
    <property type="component" value="Unassembled WGS sequence"/>
</dbReference>
<feature type="binding site" evidence="11">
    <location>
        <position position="307"/>
    </location>
    <ligand>
        <name>Zn(2+)</name>
        <dbReference type="ChEBI" id="CHEBI:29105"/>
        <note>catalytic</note>
    </ligand>
</feature>
<evidence type="ECO:0000256" key="11">
    <source>
        <dbReference type="PIRSR" id="PIRSR601842-2"/>
    </source>
</evidence>
<dbReference type="GO" id="GO:0008270">
    <property type="term" value="F:zinc ion binding"/>
    <property type="evidence" value="ECO:0007669"/>
    <property type="project" value="InterPro"/>
</dbReference>
<gene>
    <name evidence="13" type="ORF">RDB_LOCUS107369</name>
</gene>
<keyword evidence="5 11" id="KW-0479">Metal-binding</keyword>
<evidence type="ECO:0000256" key="1">
    <source>
        <dbReference type="ARBA" id="ARBA00004613"/>
    </source>
</evidence>
<evidence type="ECO:0000256" key="6">
    <source>
        <dbReference type="ARBA" id="ARBA00022801"/>
    </source>
</evidence>
<keyword evidence="8 12" id="KW-0482">Metalloprotease</keyword>
<organism evidence="13 14">
    <name type="scientific">Rhizoctonia solani</name>
    <dbReference type="NCBI Taxonomy" id="456999"/>
    <lineage>
        <taxon>Eukaryota</taxon>
        <taxon>Fungi</taxon>
        <taxon>Dikarya</taxon>
        <taxon>Basidiomycota</taxon>
        <taxon>Agaricomycotina</taxon>
        <taxon>Agaricomycetes</taxon>
        <taxon>Cantharellales</taxon>
        <taxon>Ceratobasidiaceae</taxon>
        <taxon>Rhizoctonia</taxon>
    </lineage>
</organism>
<feature type="active site" evidence="10">
    <location>
        <position position="304"/>
    </location>
</feature>
<dbReference type="GO" id="GO:0006508">
    <property type="term" value="P:proteolysis"/>
    <property type="evidence" value="ECO:0007669"/>
    <property type="project" value="UniProtKB-KW"/>
</dbReference>
<dbReference type="Pfam" id="PF02128">
    <property type="entry name" value="Peptidase_M36"/>
    <property type="match status" value="1"/>
</dbReference>
<evidence type="ECO:0000313" key="13">
    <source>
        <dbReference type="EMBL" id="CAE6511772.1"/>
    </source>
</evidence>
<dbReference type="EMBL" id="CAJMWZ010005845">
    <property type="protein sequence ID" value="CAE6511772.1"/>
    <property type="molecule type" value="Genomic_DNA"/>
</dbReference>
<accession>A0A8H3DAI0</accession>
<dbReference type="AlphaFoldDB" id="A0A8H3DAI0"/>